<dbReference type="KEGG" id="vbl:L21SP4_01821"/>
<gene>
    <name evidence="1" type="ORF">L21SP4_01821</name>
</gene>
<dbReference type="STRING" id="1307763.L21SP4_01821"/>
<dbReference type="AlphaFoldDB" id="A0A0G3EFE3"/>
<accession>A0A0G3EFE3</accession>
<evidence type="ECO:0000313" key="1">
    <source>
        <dbReference type="EMBL" id="AKJ65058.1"/>
    </source>
</evidence>
<proteinExistence type="predicted"/>
<keyword evidence="2" id="KW-1185">Reference proteome</keyword>
<dbReference type="RefSeq" id="WP_052882327.1">
    <property type="nucleotide sequence ID" value="NZ_CP010904.1"/>
</dbReference>
<reference evidence="2" key="1">
    <citation type="submission" date="2015-02" db="EMBL/GenBank/DDBJ databases">
        <title>Description and complete genome sequence of the first cultured representative of the subdivision 5 of the Verrucomicrobia phylum.</title>
        <authorList>
            <person name="Spring S."/>
            <person name="Bunk B."/>
            <person name="Sproer C."/>
            <person name="Klenk H.-P."/>
        </authorList>
    </citation>
    <scope>NUCLEOTIDE SEQUENCE [LARGE SCALE GENOMIC DNA]</scope>
    <source>
        <strain evidence="2">L21-Fru-AB</strain>
    </source>
</reference>
<evidence type="ECO:0000313" key="2">
    <source>
        <dbReference type="Proteomes" id="UP000035268"/>
    </source>
</evidence>
<organism evidence="1 2">
    <name type="scientific">Kiritimatiella glycovorans</name>
    <dbReference type="NCBI Taxonomy" id="1307763"/>
    <lineage>
        <taxon>Bacteria</taxon>
        <taxon>Pseudomonadati</taxon>
        <taxon>Kiritimatiellota</taxon>
        <taxon>Kiritimatiellia</taxon>
        <taxon>Kiritimatiellales</taxon>
        <taxon>Kiritimatiellaceae</taxon>
        <taxon>Kiritimatiella</taxon>
    </lineage>
</organism>
<evidence type="ECO:0008006" key="3">
    <source>
        <dbReference type="Google" id="ProtNLM"/>
    </source>
</evidence>
<dbReference type="EMBL" id="CP010904">
    <property type="protein sequence ID" value="AKJ65058.1"/>
    <property type="molecule type" value="Genomic_DNA"/>
</dbReference>
<name>A0A0G3EFE3_9BACT</name>
<sequence length="66" mass="8133">MDERTVRIIRESRPQDYDGHTGFREMTPDQRLHWLEEANETFRALHGLVERRRTDRKPHVHRKGRR</sequence>
<protein>
    <recommendedName>
        <fullName evidence="3">Transposase</fullName>
    </recommendedName>
</protein>
<dbReference type="OrthoDB" id="9997577at2"/>
<reference evidence="1 2" key="2">
    <citation type="journal article" date="2016" name="ISME J.">
        <title>Characterization of the first cultured representative of Verrucomicrobia subdivision 5 indicates the proposal of a novel phylum.</title>
        <authorList>
            <person name="Spring S."/>
            <person name="Bunk B."/>
            <person name="Sproer C."/>
            <person name="Schumann P."/>
            <person name="Rohde M."/>
            <person name="Tindall B.J."/>
            <person name="Klenk H.P."/>
        </authorList>
    </citation>
    <scope>NUCLEOTIDE SEQUENCE [LARGE SCALE GENOMIC DNA]</scope>
    <source>
        <strain evidence="1 2">L21-Fru-AB</strain>
    </source>
</reference>
<dbReference type="Proteomes" id="UP000035268">
    <property type="component" value="Chromosome"/>
</dbReference>